<dbReference type="STRING" id="1817822.A2826_02160"/>
<evidence type="ECO:0000313" key="8">
    <source>
        <dbReference type="Proteomes" id="UP000177912"/>
    </source>
</evidence>
<dbReference type="InterPro" id="IPR020545">
    <property type="entry name" value="Asp_carbamoyltransf_reg_N"/>
</dbReference>
<evidence type="ECO:0000259" key="5">
    <source>
        <dbReference type="Pfam" id="PF01948"/>
    </source>
</evidence>
<dbReference type="GO" id="GO:0006221">
    <property type="term" value="P:pyrimidine nucleotide biosynthetic process"/>
    <property type="evidence" value="ECO:0007669"/>
    <property type="project" value="UniProtKB-UniRule"/>
</dbReference>
<feature type="domain" description="Aspartate carbamoyltransferase regulatory subunit N-terminal" evidence="5">
    <location>
        <begin position="5"/>
        <end position="96"/>
    </location>
</feature>
<dbReference type="GO" id="GO:0016740">
    <property type="term" value="F:transferase activity"/>
    <property type="evidence" value="ECO:0007669"/>
    <property type="project" value="UniProtKB-KW"/>
</dbReference>
<gene>
    <name evidence="4" type="primary">pyrI</name>
    <name evidence="7" type="ORF">A2826_02160</name>
</gene>
<accession>A0A1F5NUI6</accession>
<comment type="caution">
    <text evidence="7">The sequence shown here is derived from an EMBL/GenBank/DDBJ whole genome shotgun (WGS) entry which is preliminary data.</text>
</comment>
<dbReference type="Pfam" id="PF01948">
    <property type="entry name" value="PyrI"/>
    <property type="match status" value="1"/>
</dbReference>
<dbReference type="InterPro" id="IPR036793">
    <property type="entry name" value="Asp_carbatrfase_reg_N_sf"/>
</dbReference>
<dbReference type="PANTHER" id="PTHR35805:SF1">
    <property type="entry name" value="ASPARTATE CARBAMOYLTRANSFERASE REGULATORY CHAIN"/>
    <property type="match status" value="1"/>
</dbReference>
<organism evidence="7 8">
    <name type="scientific">Candidatus Doudnabacteria bacterium RIFCSPHIGHO2_01_FULL_43_23</name>
    <dbReference type="NCBI Taxonomy" id="1817822"/>
    <lineage>
        <taxon>Bacteria</taxon>
        <taxon>Candidatus Doudnaibacteriota</taxon>
    </lineage>
</organism>
<feature type="binding site" evidence="4">
    <location>
        <position position="136"/>
    </location>
    <ligand>
        <name>Zn(2+)</name>
        <dbReference type="ChEBI" id="CHEBI:29105"/>
    </ligand>
</feature>
<evidence type="ECO:0000313" key="7">
    <source>
        <dbReference type="EMBL" id="OGE81337.1"/>
    </source>
</evidence>
<feature type="binding site" evidence="4">
    <location>
        <position position="139"/>
    </location>
    <ligand>
        <name>Zn(2+)</name>
        <dbReference type="ChEBI" id="CHEBI:29105"/>
    </ligand>
</feature>
<comment type="cofactor">
    <cofactor evidence="4">
        <name>Zn(2+)</name>
        <dbReference type="ChEBI" id="CHEBI:29105"/>
    </cofactor>
    <text evidence="4">Binds 1 zinc ion per subunit.</text>
</comment>
<keyword evidence="3 4" id="KW-0665">Pyrimidine biosynthesis</keyword>
<proteinExistence type="inferred from homology"/>
<feature type="binding site" evidence="4">
    <location>
        <position position="112"/>
    </location>
    <ligand>
        <name>Zn(2+)</name>
        <dbReference type="ChEBI" id="CHEBI:29105"/>
    </ligand>
</feature>
<comment type="similarity">
    <text evidence="4">Belongs to the PyrI family.</text>
</comment>
<dbReference type="PANTHER" id="PTHR35805">
    <property type="entry name" value="ASPARTATE CARBAMOYLTRANSFERASE REGULATORY CHAIN"/>
    <property type="match status" value="1"/>
</dbReference>
<dbReference type="Gene3D" id="3.30.70.140">
    <property type="entry name" value="Aspartate carbamoyltransferase regulatory subunit, N-terminal domain"/>
    <property type="match status" value="1"/>
</dbReference>
<evidence type="ECO:0000256" key="4">
    <source>
        <dbReference type="HAMAP-Rule" id="MF_00002"/>
    </source>
</evidence>
<dbReference type="AlphaFoldDB" id="A0A1F5NUI6"/>
<evidence type="ECO:0000256" key="3">
    <source>
        <dbReference type="ARBA" id="ARBA00022975"/>
    </source>
</evidence>
<dbReference type="InterPro" id="IPR002801">
    <property type="entry name" value="Asp_carbamoylTrfase_reg"/>
</dbReference>
<evidence type="ECO:0000259" key="6">
    <source>
        <dbReference type="Pfam" id="PF02748"/>
    </source>
</evidence>
<dbReference type="Proteomes" id="UP000177912">
    <property type="component" value="Unassembled WGS sequence"/>
</dbReference>
<feature type="binding site" evidence="4">
    <location>
        <position position="107"/>
    </location>
    <ligand>
        <name>Zn(2+)</name>
        <dbReference type="ChEBI" id="CHEBI:29105"/>
    </ligand>
</feature>
<sequence length="153" mass="17283">MEKKLSVSAIKQGTVIDHVTAGNALRIVRLLDLPSGKKQVTVGLNLPSIAFGYKDIIKVSERELTADEANKIAILAPRATINIIKNYKIIKKFKVQIPETIQSVIICPNPVCVTNNEKITTFFYAQQKKYTILLRCKYCLKEYSPDKITEYHT</sequence>
<dbReference type="GO" id="GO:0006207">
    <property type="term" value="P:'de novo' pyrimidine nucleobase biosynthetic process"/>
    <property type="evidence" value="ECO:0007669"/>
    <property type="project" value="InterPro"/>
</dbReference>
<comment type="function">
    <text evidence="4">Involved in allosteric regulation of aspartate carbamoyltransferase.</text>
</comment>
<dbReference type="SUPFAM" id="SSF57825">
    <property type="entry name" value="Aspartate carbamoyltransferase, Regulatory-chain, C-terminal domain"/>
    <property type="match status" value="1"/>
</dbReference>
<keyword evidence="7" id="KW-0808">Transferase</keyword>
<keyword evidence="2 4" id="KW-0862">Zinc</keyword>
<comment type="subunit">
    <text evidence="4">Contains catalytic and regulatory chains.</text>
</comment>
<dbReference type="InterPro" id="IPR020542">
    <property type="entry name" value="Asp_carbamoyltrfase_reg_C"/>
</dbReference>
<evidence type="ECO:0000256" key="1">
    <source>
        <dbReference type="ARBA" id="ARBA00022723"/>
    </source>
</evidence>
<evidence type="ECO:0000256" key="2">
    <source>
        <dbReference type="ARBA" id="ARBA00022833"/>
    </source>
</evidence>
<dbReference type="GO" id="GO:0046872">
    <property type="term" value="F:metal ion binding"/>
    <property type="evidence" value="ECO:0007669"/>
    <property type="project" value="UniProtKB-KW"/>
</dbReference>
<protein>
    <recommendedName>
        <fullName evidence="4">Aspartate carbamoyltransferase regulatory chain</fullName>
    </recommendedName>
</protein>
<dbReference type="InterPro" id="IPR036792">
    <property type="entry name" value="Asp_carbatrfase_reg_C_sf"/>
</dbReference>
<dbReference type="Gene3D" id="2.30.30.20">
    <property type="entry name" value="Aspartate carbamoyltransferase regulatory subunit, C-terminal domain"/>
    <property type="match status" value="1"/>
</dbReference>
<dbReference type="HAMAP" id="MF_00002">
    <property type="entry name" value="Asp_carb_tr_reg"/>
    <property type="match status" value="1"/>
</dbReference>
<keyword evidence="1 4" id="KW-0479">Metal-binding</keyword>
<name>A0A1F5NUI6_9BACT</name>
<dbReference type="SUPFAM" id="SSF54893">
    <property type="entry name" value="Aspartate carbamoyltransferase, Regulatory-chain, N-terminal domain"/>
    <property type="match status" value="1"/>
</dbReference>
<reference evidence="7 8" key="1">
    <citation type="journal article" date="2016" name="Nat. Commun.">
        <title>Thousands of microbial genomes shed light on interconnected biogeochemical processes in an aquifer system.</title>
        <authorList>
            <person name="Anantharaman K."/>
            <person name="Brown C.T."/>
            <person name="Hug L.A."/>
            <person name="Sharon I."/>
            <person name="Castelle C.J."/>
            <person name="Probst A.J."/>
            <person name="Thomas B.C."/>
            <person name="Singh A."/>
            <person name="Wilkins M.J."/>
            <person name="Karaoz U."/>
            <person name="Brodie E.L."/>
            <person name="Williams K.H."/>
            <person name="Hubbard S.S."/>
            <person name="Banfield J.F."/>
        </authorList>
    </citation>
    <scope>NUCLEOTIDE SEQUENCE [LARGE SCALE GENOMIC DNA]</scope>
</reference>
<dbReference type="GO" id="GO:0009347">
    <property type="term" value="C:aspartate carbamoyltransferase complex"/>
    <property type="evidence" value="ECO:0007669"/>
    <property type="project" value="InterPro"/>
</dbReference>
<dbReference type="EMBL" id="MFEI01000008">
    <property type="protein sequence ID" value="OGE81337.1"/>
    <property type="molecule type" value="Genomic_DNA"/>
</dbReference>
<dbReference type="NCBIfam" id="TIGR00240">
    <property type="entry name" value="ATCase_reg"/>
    <property type="match status" value="1"/>
</dbReference>
<feature type="domain" description="Aspartate carbamoyltransferase regulatory subunit C-terminal" evidence="6">
    <location>
        <begin position="101"/>
        <end position="148"/>
    </location>
</feature>
<dbReference type="Pfam" id="PF02748">
    <property type="entry name" value="PyrI_C"/>
    <property type="match status" value="1"/>
</dbReference>